<protein>
    <submittedName>
        <fullName evidence="13">Potassium channel domain-containing protein</fullName>
    </submittedName>
</protein>
<name>A0A1I7VIJ8_LOALO</name>
<dbReference type="GO" id="GO:0005886">
    <property type="term" value="C:plasma membrane"/>
    <property type="evidence" value="ECO:0007669"/>
    <property type="project" value="TreeGrafter"/>
</dbReference>
<evidence type="ECO:0000313" key="13">
    <source>
        <dbReference type="WBParaSite" id="EN70_2939"/>
    </source>
</evidence>
<feature type="domain" description="Potassium channel" evidence="11">
    <location>
        <begin position="158"/>
        <end position="232"/>
    </location>
</feature>
<feature type="transmembrane region" description="Helical" evidence="10">
    <location>
        <begin position="205"/>
        <end position="228"/>
    </location>
</feature>
<reference evidence="13" key="2">
    <citation type="submission" date="2016-11" db="UniProtKB">
        <authorList>
            <consortium name="WormBaseParasite"/>
        </authorList>
    </citation>
    <scope>IDENTIFICATION</scope>
</reference>
<evidence type="ECO:0000256" key="4">
    <source>
        <dbReference type="ARBA" id="ARBA00022989"/>
    </source>
</evidence>
<feature type="transmembrane region" description="Helical" evidence="10">
    <location>
        <begin position="37"/>
        <end position="58"/>
    </location>
</feature>
<proteinExistence type="inferred from homology"/>
<dbReference type="InterPro" id="IPR003280">
    <property type="entry name" value="2pore_dom_K_chnl"/>
</dbReference>
<keyword evidence="7 8" id="KW-0407">Ion channel</keyword>
<organism evidence="12 13">
    <name type="scientific">Loa loa</name>
    <name type="common">Eye worm</name>
    <name type="synonym">Filaria loa</name>
    <dbReference type="NCBI Taxonomy" id="7209"/>
    <lineage>
        <taxon>Eukaryota</taxon>
        <taxon>Metazoa</taxon>
        <taxon>Ecdysozoa</taxon>
        <taxon>Nematoda</taxon>
        <taxon>Chromadorea</taxon>
        <taxon>Rhabditida</taxon>
        <taxon>Spirurina</taxon>
        <taxon>Spiruromorpha</taxon>
        <taxon>Filarioidea</taxon>
        <taxon>Onchocercidae</taxon>
        <taxon>Loa</taxon>
    </lineage>
</organism>
<reference evidence="12" key="1">
    <citation type="submission" date="2012-04" db="EMBL/GenBank/DDBJ databases">
        <title>The Genome Sequence of Loa loa.</title>
        <authorList>
            <consortium name="The Broad Institute Genome Sequencing Platform"/>
            <consortium name="Broad Institute Genome Sequencing Center for Infectious Disease"/>
            <person name="Nutman T.B."/>
            <person name="Fink D.L."/>
            <person name="Russ C."/>
            <person name="Young S."/>
            <person name="Zeng Q."/>
            <person name="Gargeya S."/>
            <person name="Alvarado L."/>
            <person name="Berlin A."/>
            <person name="Chapman S.B."/>
            <person name="Chen Z."/>
            <person name="Freedman E."/>
            <person name="Gellesch M."/>
            <person name="Goldberg J."/>
            <person name="Griggs A."/>
            <person name="Gujja S."/>
            <person name="Heilman E.R."/>
            <person name="Heiman D."/>
            <person name="Howarth C."/>
            <person name="Mehta T."/>
            <person name="Neiman D."/>
            <person name="Pearson M."/>
            <person name="Roberts A."/>
            <person name="Saif S."/>
            <person name="Shea T."/>
            <person name="Shenoy N."/>
            <person name="Sisk P."/>
            <person name="Stolte C."/>
            <person name="Sykes S."/>
            <person name="White J."/>
            <person name="Yandava C."/>
            <person name="Haas B."/>
            <person name="Henn M.R."/>
            <person name="Nusbaum C."/>
            <person name="Birren B."/>
        </authorList>
    </citation>
    <scope>NUCLEOTIDE SEQUENCE [LARGE SCALE GENOMIC DNA]</scope>
</reference>
<evidence type="ECO:0000313" key="12">
    <source>
        <dbReference type="Proteomes" id="UP000095285"/>
    </source>
</evidence>
<dbReference type="GO" id="GO:0015271">
    <property type="term" value="F:outward rectifier potassium channel activity"/>
    <property type="evidence" value="ECO:0007669"/>
    <property type="project" value="TreeGrafter"/>
</dbReference>
<feature type="transmembrane region" description="Helical" evidence="10">
    <location>
        <begin position="179"/>
        <end position="198"/>
    </location>
</feature>
<evidence type="ECO:0000256" key="2">
    <source>
        <dbReference type="ARBA" id="ARBA00022448"/>
    </source>
</evidence>
<evidence type="ECO:0000256" key="6">
    <source>
        <dbReference type="ARBA" id="ARBA00023136"/>
    </source>
</evidence>
<dbReference type="SUPFAM" id="SSF81324">
    <property type="entry name" value="Voltage-gated potassium channels"/>
    <property type="match status" value="2"/>
</dbReference>
<dbReference type="GO" id="GO:0022841">
    <property type="term" value="F:potassium ion leak channel activity"/>
    <property type="evidence" value="ECO:0007669"/>
    <property type="project" value="TreeGrafter"/>
</dbReference>
<feature type="region of interest" description="Disordered" evidence="9">
    <location>
        <begin position="117"/>
        <end position="146"/>
    </location>
</feature>
<keyword evidence="12" id="KW-1185">Reference proteome</keyword>
<dbReference type="PRINTS" id="PR01333">
    <property type="entry name" value="2POREKCHANEL"/>
</dbReference>
<accession>A0A1I7VIJ8</accession>
<dbReference type="Pfam" id="PF07885">
    <property type="entry name" value="Ion_trans_2"/>
    <property type="match status" value="2"/>
</dbReference>
<evidence type="ECO:0000256" key="7">
    <source>
        <dbReference type="ARBA" id="ARBA00023303"/>
    </source>
</evidence>
<feature type="domain" description="Potassium channel" evidence="11">
    <location>
        <begin position="5"/>
        <end position="65"/>
    </location>
</feature>
<keyword evidence="3 8" id="KW-0812">Transmembrane</keyword>
<evidence type="ECO:0000256" key="8">
    <source>
        <dbReference type="RuleBase" id="RU003857"/>
    </source>
</evidence>
<dbReference type="GO" id="GO:0030322">
    <property type="term" value="P:stabilization of membrane potential"/>
    <property type="evidence" value="ECO:0007669"/>
    <property type="project" value="TreeGrafter"/>
</dbReference>
<comment type="similarity">
    <text evidence="8">Belongs to the two pore domain potassium channel (TC 1.A.1.8) family.</text>
</comment>
<dbReference type="eggNOG" id="KOG1418">
    <property type="taxonomic scope" value="Eukaryota"/>
</dbReference>
<dbReference type="Proteomes" id="UP000095285">
    <property type="component" value="Unassembled WGS sequence"/>
</dbReference>
<dbReference type="AlphaFoldDB" id="A0A1I7VIJ8"/>
<evidence type="ECO:0000256" key="3">
    <source>
        <dbReference type="ARBA" id="ARBA00022692"/>
    </source>
</evidence>
<dbReference type="WBParaSite" id="EN70_2939">
    <property type="protein sequence ID" value="EN70_2939"/>
    <property type="gene ID" value="EN70_2939"/>
</dbReference>
<evidence type="ECO:0000256" key="9">
    <source>
        <dbReference type="SAM" id="MobiDB-lite"/>
    </source>
</evidence>
<feature type="transmembrane region" description="Helical" evidence="10">
    <location>
        <begin position="153"/>
        <end position="173"/>
    </location>
</feature>
<evidence type="ECO:0000256" key="10">
    <source>
        <dbReference type="SAM" id="Phobius"/>
    </source>
</evidence>
<keyword evidence="5 8" id="KW-0406">Ion transport</keyword>
<keyword evidence="6 10" id="KW-0472">Membrane</keyword>
<sequence>MIKDSFVEEWPFTDSLLFTFALITTIGYGNIAPKTFAGQMFCIFFGAFGIPLTLLTIADLGKFISEIIFACNDRFNVQMKRFWQQITRRNHLKILVTNQKSNKFANNNCKSKQLYEENDNNEINQRNDDNKQINGMDGNSEISDDNEQTNRTLSLFVLFIIYVIAGSLLLSSYEPEMPFFTAIYFNFITLTSIGLGDIVPQRQTFMALTILYIIIGLALTTIAIEIIADTLKKLHYFRRKIQNVGNIEIWFGDKRLTVRQIIRHLCDQLNVPDTAISSFNISNFIVEAIKVEAGERAPLRVYF</sequence>
<keyword evidence="2 8" id="KW-0813">Transport</keyword>
<dbReference type="Gene3D" id="1.10.287.70">
    <property type="match status" value="1"/>
</dbReference>
<evidence type="ECO:0000259" key="11">
    <source>
        <dbReference type="Pfam" id="PF07885"/>
    </source>
</evidence>
<comment type="subcellular location">
    <subcellularLocation>
        <location evidence="1">Membrane</location>
        <topology evidence="1">Multi-pass membrane protein</topology>
    </subcellularLocation>
</comment>
<evidence type="ECO:0000256" key="5">
    <source>
        <dbReference type="ARBA" id="ARBA00023065"/>
    </source>
</evidence>
<dbReference type="PANTHER" id="PTHR11003:SF317">
    <property type="entry name" value="POTASSIUM CHANNEL DOMAIN-CONTAINING PROTEIN"/>
    <property type="match status" value="1"/>
</dbReference>
<feature type="transmembrane region" description="Helical" evidence="10">
    <location>
        <begin position="12"/>
        <end position="31"/>
    </location>
</feature>
<dbReference type="InterPro" id="IPR013099">
    <property type="entry name" value="K_chnl_dom"/>
</dbReference>
<keyword evidence="4 10" id="KW-1133">Transmembrane helix</keyword>
<evidence type="ECO:0000256" key="1">
    <source>
        <dbReference type="ARBA" id="ARBA00004141"/>
    </source>
</evidence>
<dbReference type="PANTHER" id="PTHR11003">
    <property type="entry name" value="POTASSIUM CHANNEL, SUBFAMILY K"/>
    <property type="match status" value="1"/>
</dbReference>